<dbReference type="InterPro" id="IPR049883">
    <property type="entry name" value="NOTCH1_EGF-like"/>
</dbReference>
<accession>A0A5B7CHC3</accession>
<evidence type="ECO:0000256" key="3">
    <source>
        <dbReference type="ARBA" id="ARBA00022530"/>
    </source>
</evidence>
<evidence type="ECO:0000256" key="4">
    <source>
        <dbReference type="ARBA" id="ARBA00022536"/>
    </source>
</evidence>
<dbReference type="FunFam" id="2.10.25.10:FF:000352">
    <property type="entry name" value="Hemicentin 1"/>
    <property type="match status" value="1"/>
</dbReference>
<evidence type="ECO:0000256" key="10">
    <source>
        <dbReference type="PROSITE-ProRule" id="PRU00076"/>
    </source>
</evidence>
<proteinExistence type="predicted"/>
<dbReference type="SUPFAM" id="SSF57184">
    <property type="entry name" value="Growth factor receptor domain"/>
    <property type="match status" value="1"/>
</dbReference>
<dbReference type="Gene3D" id="2.10.25.10">
    <property type="entry name" value="Laminin"/>
    <property type="match status" value="3"/>
</dbReference>
<dbReference type="InterPro" id="IPR001881">
    <property type="entry name" value="EGF-like_Ca-bd_dom"/>
</dbReference>
<dbReference type="InterPro" id="IPR000742">
    <property type="entry name" value="EGF"/>
</dbReference>
<comment type="caution">
    <text evidence="12">The sequence shown here is derived from an EMBL/GenBank/DDBJ whole genome shotgun (WGS) entry which is preliminary data.</text>
</comment>
<evidence type="ECO:0000256" key="2">
    <source>
        <dbReference type="ARBA" id="ARBA00022525"/>
    </source>
</evidence>
<dbReference type="PROSITE" id="PS00010">
    <property type="entry name" value="ASX_HYDROXYL"/>
    <property type="match status" value="2"/>
</dbReference>
<dbReference type="FunFam" id="2.10.25.10:FF:000385">
    <property type="entry name" value="Hemicentin 1"/>
    <property type="match status" value="1"/>
</dbReference>
<protein>
    <submittedName>
        <fullName evidence="12">Hemicentin-1</fullName>
    </submittedName>
</protein>
<dbReference type="Pfam" id="PF07645">
    <property type="entry name" value="EGF_CA"/>
    <property type="match status" value="1"/>
</dbReference>
<dbReference type="InterPro" id="IPR018097">
    <property type="entry name" value="EGF_Ca-bd_CS"/>
</dbReference>
<dbReference type="PROSITE" id="PS01186">
    <property type="entry name" value="EGF_2"/>
    <property type="match status" value="1"/>
</dbReference>
<keyword evidence="9" id="KW-0325">Glycoprotein</keyword>
<dbReference type="SMART" id="SM00181">
    <property type="entry name" value="EGF"/>
    <property type="match status" value="2"/>
</dbReference>
<evidence type="ECO:0000256" key="9">
    <source>
        <dbReference type="ARBA" id="ARBA00023180"/>
    </source>
</evidence>
<dbReference type="CDD" id="cd00054">
    <property type="entry name" value="EGF_CA"/>
    <property type="match status" value="2"/>
</dbReference>
<dbReference type="EMBL" id="VSRR010000019">
    <property type="protein sequence ID" value="MPC08151.1"/>
    <property type="molecule type" value="Genomic_DNA"/>
</dbReference>
<sequence>MYISDTDIDECEERLSGCHYTQICTNTWGSYVCSCAQGFRSAGPGQPCLDIDECKLRDRCQHQCHNTHGSYVCLCPPGYRLNHNQRTCDDIDECIEQSVKCGVEEVCFNQRGSYRCVAMRCPPGYQRDLPTG</sequence>
<dbReference type="AlphaFoldDB" id="A0A5B7CHC3"/>
<dbReference type="SMART" id="SM00179">
    <property type="entry name" value="EGF_CA"/>
    <property type="match status" value="3"/>
</dbReference>
<comment type="caution">
    <text evidence="10">Lacks conserved residue(s) required for the propagation of feature annotation.</text>
</comment>
<evidence type="ECO:0000256" key="6">
    <source>
        <dbReference type="ARBA" id="ARBA00022737"/>
    </source>
</evidence>
<comment type="subcellular location">
    <subcellularLocation>
        <location evidence="1">Secreted</location>
        <location evidence="1">Extracellular space</location>
        <location evidence="1">Extracellular matrix</location>
    </subcellularLocation>
</comment>
<dbReference type="GO" id="GO:0005509">
    <property type="term" value="F:calcium ion binding"/>
    <property type="evidence" value="ECO:0007669"/>
    <property type="project" value="InterPro"/>
</dbReference>
<gene>
    <name evidence="12" type="primary">HMCN1_3</name>
    <name evidence="12" type="ORF">E2C01_000726</name>
</gene>
<dbReference type="Proteomes" id="UP000324222">
    <property type="component" value="Unassembled WGS sequence"/>
</dbReference>
<dbReference type="OrthoDB" id="6362922at2759"/>
<feature type="domain" description="EGF-like" evidence="11">
    <location>
        <begin position="50"/>
        <end position="89"/>
    </location>
</feature>
<dbReference type="PANTHER" id="PTHR47333:SF4">
    <property type="entry name" value="EGF-LIKE DOMAIN-CONTAINING PROTEIN"/>
    <property type="match status" value="1"/>
</dbReference>
<dbReference type="PANTHER" id="PTHR47333">
    <property type="entry name" value="VON WILLEBRAND FACTOR C AND EGF DOMAIN-CONTAINING PROTEIN"/>
    <property type="match status" value="1"/>
</dbReference>
<evidence type="ECO:0000256" key="7">
    <source>
        <dbReference type="ARBA" id="ARBA00022837"/>
    </source>
</evidence>
<organism evidence="12 13">
    <name type="scientific">Portunus trituberculatus</name>
    <name type="common">Swimming crab</name>
    <name type="synonym">Neptunus trituberculatus</name>
    <dbReference type="NCBI Taxonomy" id="210409"/>
    <lineage>
        <taxon>Eukaryota</taxon>
        <taxon>Metazoa</taxon>
        <taxon>Ecdysozoa</taxon>
        <taxon>Arthropoda</taxon>
        <taxon>Crustacea</taxon>
        <taxon>Multicrustacea</taxon>
        <taxon>Malacostraca</taxon>
        <taxon>Eumalacostraca</taxon>
        <taxon>Eucarida</taxon>
        <taxon>Decapoda</taxon>
        <taxon>Pleocyemata</taxon>
        <taxon>Brachyura</taxon>
        <taxon>Eubrachyura</taxon>
        <taxon>Portunoidea</taxon>
        <taxon>Portunidae</taxon>
        <taxon>Portuninae</taxon>
        <taxon>Portunus</taxon>
    </lineage>
</organism>
<dbReference type="PROSITE" id="PS01187">
    <property type="entry name" value="EGF_CA"/>
    <property type="match status" value="1"/>
</dbReference>
<keyword evidence="6" id="KW-0677">Repeat</keyword>
<keyword evidence="4 10" id="KW-0245">EGF-like domain</keyword>
<dbReference type="InterPro" id="IPR026823">
    <property type="entry name" value="cEGF"/>
</dbReference>
<dbReference type="InterPro" id="IPR009030">
    <property type="entry name" value="Growth_fac_rcpt_cys_sf"/>
</dbReference>
<keyword evidence="5" id="KW-0732">Signal</keyword>
<evidence type="ECO:0000256" key="5">
    <source>
        <dbReference type="ARBA" id="ARBA00022729"/>
    </source>
</evidence>
<evidence type="ECO:0000256" key="1">
    <source>
        <dbReference type="ARBA" id="ARBA00004498"/>
    </source>
</evidence>
<evidence type="ECO:0000259" key="11">
    <source>
        <dbReference type="PROSITE" id="PS50026"/>
    </source>
</evidence>
<keyword evidence="8 10" id="KW-1015">Disulfide bond</keyword>
<feature type="disulfide bond" evidence="10">
    <location>
        <begin position="54"/>
        <end position="64"/>
    </location>
</feature>
<evidence type="ECO:0000256" key="8">
    <source>
        <dbReference type="ARBA" id="ARBA00023157"/>
    </source>
</evidence>
<dbReference type="InterPro" id="IPR000152">
    <property type="entry name" value="EGF-type_Asp/Asn_hydroxyl_site"/>
</dbReference>
<reference evidence="12 13" key="1">
    <citation type="submission" date="2019-05" db="EMBL/GenBank/DDBJ databases">
        <title>Another draft genome of Portunus trituberculatus and its Hox gene families provides insights of decapod evolution.</title>
        <authorList>
            <person name="Jeong J.-H."/>
            <person name="Song I."/>
            <person name="Kim S."/>
            <person name="Choi T."/>
            <person name="Kim D."/>
            <person name="Ryu S."/>
            <person name="Kim W."/>
        </authorList>
    </citation>
    <scope>NUCLEOTIDE SEQUENCE [LARGE SCALE GENOMIC DNA]</scope>
    <source>
        <tissue evidence="12">Muscle</tissue>
    </source>
</reference>
<keyword evidence="13" id="KW-1185">Reference proteome</keyword>
<keyword evidence="7" id="KW-0106">Calcium</keyword>
<evidence type="ECO:0000313" key="12">
    <source>
        <dbReference type="EMBL" id="MPC08151.1"/>
    </source>
</evidence>
<dbReference type="Pfam" id="PF12662">
    <property type="entry name" value="cEGF"/>
    <property type="match status" value="1"/>
</dbReference>
<keyword evidence="2" id="KW-0964">Secreted</keyword>
<evidence type="ECO:0000313" key="13">
    <source>
        <dbReference type="Proteomes" id="UP000324222"/>
    </source>
</evidence>
<feature type="domain" description="EGF-like" evidence="11">
    <location>
        <begin position="7"/>
        <end position="45"/>
    </location>
</feature>
<name>A0A5B7CHC3_PORTR</name>
<keyword evidence="3" id="KW-0272">Extracellular matrix</keyword>
<dbReference type="FunFam" id="2.10.25.10:FF:000210">
    <property type="entry name" value="Hemicentin 1"/>
    <property type="match status" value="1"/>
</dbReference>
<dbReference type="PROSITE" id="PS50026">
    <property type="entry name" value="EGF_3"/>
    <property type="match status" value="2"/>
</dbReference>
<dbReference type="InterPro" id="IPR052080">
    <property type="entry name" value="vWF_C/EGF_Fibrillin"/>
</dbReference>